<dbReference type="Proteomes" id="UP000294855">
    <property type="component" value="Unassembled WGS sequence"/>
</dbReference>
<sequence length="125" mass="14357">MGKVLKIILMVLVLLLILLITVFTGRPIVFLLTIVFAVYFYNKESKKEKKEAARIEESISENGIVNHHAKEIIQNYGHGTFVNKQPKEIEVTVNEYIDLFGIDTTEFTVFDIANEINKEVNEKIE</sequence>
<evidence type="ECO:0000313" key="3">
    <source>
        <dbReference type="Proteomes" id="UP000294855"/>
    </source>
</evidence>
<organism evidence="2 3">
    <name type="scientific">Methanimicrococcus blatticola</name>
    <dbReference type="NCBI Taxonomy" id="91560"/>
    <lineage>
        <taxon>Archaea</taxon>
        <taxon>Methanobacteriati</taxon>
        <taxon>Methanobacteriota</taxon>
        <taxon>Stenosarchaea group</taxon>
        <taxon>Methanomicrobia</taxon>
        <taxon>Methanosarcinales</taxon>
        <taxon>Methanosarcinaceae</taxon>
        <taxon>Methanimicrococcus</taxon>
    </lineage>
</organism>
<dbReference type="AlphaFoldDB" id="A0A484F835"/>
<dbReference type="RefSeq" id="WP_133516851.1">
    <property type="nucleotide sequence ID" value="NZ_JAHDUW010000001.1"/>
</dbReference>
<proteinExistence type="predicted"/>
<protein>
    <submittedName>
        <fullName evidence="2">Uncharacterized protein</fullName>
    </submittedName>
</protein>
<name>A0A484F835_9EURY</name>
<accession>A0A484F835</accession>
<keyword evidence="3" id="KW-1185">Reference proteome</keyword>
<keyword evidence="1" id="KW-0812">Transmembrane</keyword>
<gene>
    <name evidence="2" type="ORF">C7391_0393</name>
</gene>
<keyword evidence="1" id="KW-1133">Transmembrane helix</keyword>
<comment type="caution">
    <text evidence="2">The sequence shown here is derived from an EMBL/GenBank/DDBJ whole genome shotgun (WGS) entry which is preliminary data.</text>
</comment>
<evidence type="ECO:0000313" key="2">
    <source>
        <dbReference type="EMBL" id="TDQ71285.1"/>
    </source>
</evidence>
<feature type="transmembrane region" description="Helical" evidence="1">
    <location>
        <begin position="12"/>
        <end position="41"/>
    </location>
</feature>
<reference evidence="2 3" key="1">
    <citation type="submission" date="2019-03" db="EMBL/GenBank/DDBJ databases">
        <title>Genomic Encyclopedia of Type Strains, Phase IV (KMG-IV): sequencing the most valuable type-strain genomes for metagenomic binning, comparative biology and taxonomic classification.</title>
        <authorList>
            <person name="Goeker M."/>
        </authorList>
    </citation>
    <scope>NUCLEOTIDE SEQUENCE [LARGE SCALE GENOMIC DNA]</scope>
    <source>
        <strain evidence="2 3">DSM 13328</strain>
    </source>
</reference>
<dbReference type="EMBL" id="SNYS01000005">
    <property type="protein sequence ID" value="TDQ71285.1"/>
    <property type="molecule type" value="Genomic_DNA"/>
</dbReference>
<keyword evidence="1" id="KW-0472">Membrane</keyword>
<evidence type="ECO:0000256" key="1">
    <source>
        <dbReference type="SAM" id="Phobius"/>
    </source>
</evidence>